<evidence type="ECO:0000313" key="5">
    <source>
        <dbReference type="Proteomes" id="UP000182692"/>
    </source>
</evidence>
<evidence type="ECO:0000259" key="2">
    <source>
        <dbReference type="Pfam" id="PF00535"/>
    </source>
</evidence>
<dbReference type="SUPFAM" id="SSF53448">
    <property type="entry name" value="Nucleotide-diphospho-sugar transferases"/>
    <property type="match status" value="1"/>
</dbReference>
<dbReference type="STRING" id="1121869.SAMN03084138_04456"/>
<reference evidence="4 5" key="1">
    <citation type="submission" date="2016-10" db="EMBL/GenBank/DDBJ databases">
        <authorList>
            <person name="de Groot N.N."/>
        </authorList>
    </citation>
    <scope>NUCLEOTIDE SEQUENCE [LARGE SCALE GENOMIC DNA]</scope>
    <source>
        <strain evidence="4 5">DSM 15893</strain>
    </source>
</reference>
<proteinExistence type="predicted"/>
<dbReference type="Pfam" id="PF02709">
    <property type="entry name" value="Glyco_transf_7C"/>
    <property type="match status" value="1"/>
</dbReference>
<gene>
    <name evidence="4" type="ORF">SAMN03084138_04456</name>
</gene>
<dbReference type="PANTHER" id="PTHR43685:SF2">
    <property type="entry name" value="GLYCOSYLTRANSFERASE 2-LIKE DOMAIN-CONTAINING PROTEIN"/>
    <property type="match status" value="1"/>
</dbReference>
<sequence>MIELSVIIPTYNRSTLLSHTLTALCEQTLPLESFEVIVIDDGGIDNSEDVTRSFSDKLNIKYFWQEDKGFRAGKARNVGTAIAEGKYIVYLDTGVLLATGSLEEHLFRHKVSTHPIAIVGYVYGFDLDEEGVKKMESVISPNNVDAILSELDQQGMYDIRQAQYDDMGHNISDWPAPFDLFWTCHVSAEREELIKAGMFDERFNSWGGEDVDLGVRLFRNNNMFIVDKSMASFHWPHPKEVKDIGESSKSAAELIHSKYNIWQTSYYNLDHEINDLPLNKLIKVLKSSPNYPMADPELFKSPRKTITNTDLDT</sequence>
<dbReference type="Gene3D" id="3.90.550.10">
    <property type="entry name" value="Spore Coat Polysaccharide Biosynthesis Protein SpsA, Chain A"/>
    <property type="match status" value="1"/>
</dbReference>
<accession>A0A1I5WVS5</accession>
<dbReference type="EMBL" id="FOWR01000053">
    <property type="protein sequence ID" value="SFQ23885.1"/>
    <property type="molecule type" value="Genomic_DNA"/>
</dbReference>
<keyword evidence="1 4" id="KW-0808">Transferase</keyword>
<dbReference type="AlphaFoldDB" id="A0A1I5WVS5"/>
<dbReference type="GO" id="GO:0016740">
    <property type="term" value="F:transferase activity"/>
    <property type="evidence" value="ECO:0007669"/>
    <property type="project" value="UniProtKB-KW"/>
</dbReference>
<dbReference type="GeneID" id="35869890"/>
<protein>
    <submittedName>
        <fullName evidence="4">Glycosyltransferase, GT2 family</fullName>
    </submittedName>
</protein>
<dbReference type="OrthoDB" id="9801954at2"/>
<dbReference type="InterPro" id="IPR029044">
    <property type="entry name" value="Nucleotide-diphossugar_trans"/>
</dbReference>
<evidence type="ECO:0000259" key="3">
    <source>
        <dbReference type="Pfam" id="PF02709"/>
    </source>
</evidence>
<organism evidence="4 5">
    <name type="scientific">Enterovibrio norvegicus DSM 15893</name>
    <dbReference type="NCBI Taxonomy" id="1121869"/>
    <lineage>
        <taxon>Bacteria</taxon>
        <taxon>Pseudomonadati</taxon>
        <taxon>Pseudomonadota</taxon>
        <taxon>Gammaproteobacteria</taxon>
        <taxon>Vibrionales</taxon>
        <taxon>Vibrionaceae</taxon>
        <taxon>Enterovibrio</taxon>
    </lineage>
</organism>
<dbReference type="Proteomes" id="UP000182692">
    <property type="component" value="Unassembled WGS sequence"/>
</dbReference>
<evidence type="ECO:0000313" key="4">
    <source>
        <dbReference type="EMBL" id="SFQ23885.1"/>
    </source>
</evidence>
<feature type="domain" description="Glycosyltransferase 2-like" evidence="2">
    <location>
        <begin position="5"/>
        <end position="133"/>
    </location>
</feature>
<dbReference type="Pfam" id="PF00535">
    <property type="entry name" value="Glycos_transf_2"/>
    <property type="match status" value="1"/>
</dbReference>
<dbReference type="InterPro" id="IPR027791">
    <property type="entry name" value="Galactosyl_T_C"/>
</dbReference>
<name>A0A1I5WVS5_9GAMM</name>
<dbReference type="RefSeq" id="WP_017010225.1">
    <property type="nucleotide sequence ID" value="NZ_FOWR01000053.1"/>
</dbReference>
<dbReference type="InterPro" id="IPR050834">
    <property type="entry name" value="Glycosyltransf_2"/>
</dbReference>
<dbReference type="InterPro" id="IPR001173">
    <property type="entry name" value="Glyco_trans_2-like"/>
</dbReference>
<dbReference type="PANTHER" id="PTHR43685">
    <property type="entry name" value="GLYCOSYLTRANSFERASE"/>
    <property type="match status" value="1"/>
</dbReference>
<evidence type="ECO:0000256" key="1">
    <source>
        <dbReference type="ARBA" id="ARBA00022679"/>
    </source>
</evidence>
<feature type="domain" description="Galactosyltransferase C-terminal" evidence="3">
    <location>
        <begin position="173"/>
        <end position="221"/>
    </location>
</feature>